<name>A0A8S1LPJ4_9CILI</name>
<dbReference type="AlphaFoldDB" id="A0A8S1LPJ4"/>
<accession>A0A8S1LPJ4</accession>
<gene>
    <name evidence="2" type="ORF">PSON_ATCC_30995.1.T0240064</name>
</gene>
<dbReference type="InterPro" id="IPR015187">
    <property type="entry name" value="BRCA2_OB_1"/>
</dbReference>
<proteinExistence type="predicted"/>
<keyword evidence="3" id="KW-1185">Reference proteome</keyword>
<dbReference type="PANTHER" id="PTHR11289:SF0">
    <property type="entry name" value="BREAST CANCER TYPE 2 SUSCEPTIBILITY PROTEIN"/>
    <property type="match status" value="1"/>
</dbReference>
<dbReference type="OrthoDB" id="21095at2759"/>
<dbReference type="GO" id="GO:0000724">
    <property type="term" value="P:double-strand break repair via homologous recombination"/>
    <property type="evidence" value="ECO:0007669"/>
    <property type="project" value="InterPro"/>
</dbReference>
<sequence length="572" mass="68041">MISGFQTGKNQKIQLIDNEKYNKIVIQFEEFSEEEEIFQSESKPTKNDQNLLNSLSKEAINNNNQLYHPSKFAEQEFKFLSKNPRDSLSEKKISFQTVIMGDEIQKEIITSIKKKESNNNIEILQMNAILLSKISKLSKCLVGQKFYELSKQFMKNSVLKFSSFCRSSQIPKNFDWKLIKEYFTQYDVERNWLQQQVKLIFWKLQSKNNYTDQKLILELEYRYFIQYKLQSRTIIQQIWTNDETLNQHMILLVVAIERSQERKILELSDGWYSIFFVCEQIYEQIYNKIKIGQKLHLTNLKEYPIIFNTTNVKIISQYPFNQLLVTTKINSIKKAQINSKLGQQQEKYFLRSLISLRNGIIPCIDVFIVSKSYLIKVNQKSQRKAILFVSETENEEEMQQLRNSNLCFWITVMDSLNYFDKQNSKITEFKDILVYINDPIQYEMVSIGQRVQIINAIQFNSEITLKITKCSGFIFELQQYQDYFSKLQLLNCRYEIQIKVNNHIKIEQIDIIEGSNDQQQIVKIEVQNNFFSEILKHQQMKILKVTQLKKINDERFQTTQLSKLINIINYNK</sequence>
<evidence type="ECO:0000313" key="3">
    <source>
        <dbReference type="Proteomes" id="UP000692954"/>
    </source>
</evidence>
<dbReference type="PANTHER" id="PTHR11289">
    <property type="entry name" value="BREAST CANCER TYPE 2 SUSCEPTIBILITY PROTEIN BRCA2"/>
    <property type="match status" value="1"/>
</dbReference>
<dbReference type="Proteomes" id="UP000692954">
    <property type="component" value="Unassembled WGS sequence"/>
</dbReference>
<comment type="caution">
    <text evidence="2">The sequence shown here is derived from an EMBL/GenBank/DDBJ whole genome shotgun (WGS) entry which is preliminary data.</text>
</comment>
<reference evidence="2" key="1">
    <citation type="submission" date="2021-01" db="EMBL/GenBank/DDBJ databases">
        <authorList>
            <consortium name="Genoscope - CEA"/>
            <person name="William W."/>
        </authorList>
    </citation>
    <scope>NUCLEOTIDE SEQUENCE</scope>
</reference>
<dbReference type="GO" id="GO:0006355">
    <property type="term" value="P:regulation of DNA-templated transcription"/>
    <property type="evidence" value="ECO:0007669"/>
    <property type="project" value="TreeGrafter"/>
</dbReference>
<evidence type="ECO:0000313" key="2">
    <source>
        <dbReference type="EMBL" id="CAD8068262.1"/>
    </source>
</evidence>
<feature type="domain" description="BRCA2 OB1" evidence="1">
    <location>
        <begin position="234"/>
        <end position="344"/>
    </location>
</feature>
<organism evidence="2 3">
    <name type="scientific">Paramecium sonneborni</name>
    <dbReference type="NCBI Taxonomy" id="65129"/>
    <lineage>
        <taxon>Eukaryota</taxon>
        <taxon>Sar</taxon>
        <taxon>Alveolata</taxon>
        <taxon>Ciliophora</taxon>
        <taxon>Intramacronucleata</taxon>
        <taxon>Oligohymenophorea</taxon>
        <taxon>Peniculida</taxon>
        <taxon>Parameciidae</taxon>
        <taxon>Paramecium</taxon>
    </lineage>
</organism>
<dbReference type="InterPro" id="IPR015525">
    <property type="entry name" value="BRCA2"/>
</dbReference>
<dbReference type="Pfam" id="PF09103">
    <property type="entry name" value="BRCA-2_OB1"/>
    <property type="match status" value="1"/>
</dbReference>
<dbReference type="EMBL" id="CAJJDN010000024">
    <property type="protein sequence ID" value="CAD8068262.1"/>
    <property type="molecule type" value="Genomic_DNA"/>
</dbReference>
<evidence type="ECO:0000259" key="1">
    <source>
        <dbReference type="Pfam" id="PF09103"/>
    </source>
</evidence>
<protein>
    <recommendedName>
        <fullName evidence="1">BRCA2 OB1 domain-containing protein</fullName>
    </recommendedName>
</protein>